<gene>
    <name evidence="1" type="ORF">EO246_00675</name>
</gene>
<dbReference type="AlphaFoldDB" id="A0A3S4MET3"/>
<evidence type="ECO:0000313" key="2">
    <source>
        <dbReference type="Proteomes" id="UP000285859"/>
    </source>
</evidence>
<organism evidence="1 2">
    <name type="scientific">Lactococcus lactis</name>
    <dbReference type="NCBI Taxonomy" id="1358"/>
    <lineage>
        <taxon>Bacteria</taxon>
        <taxon>Bacillati</taxon>
        <taxon>Bacillota</taxon>
        <taxon>Bacilli</taxon>
        <taxon>Lactobacillales</taxon>
        <taxon>Streptococcaceae</taxon>
        <taxon>Lactococcus</taxon>
    </lineage>
</organism>
<comment type="caution">
    <text evidence="1">The sequence shown here is derived from an EMBL/GenBank/DDBJ whole genome shotgun (WGS) entry which is preliminary data.</text>
</comment>
<accession>A0A3S4MET3</accession>
<protein>
    <submittedName>
        <fullName evidence="1">Bacteriocin</fullName>
    </submittedName>
</protein>
<reference evidence="1 2" key="1">
    <citation type="submission" date="2019-01" db="EMBL/GenBank/DDBJ databases">
        <title>Whole genome sequence of Lactococcus lactis isolated from cow milk.</title>
        <authorList>
            <person name="Sundararaman A."/>
            <person name="Tamang J.-P."/>
            <person name="Halami P."/>
        </authorList>
    </citation>
    <scope>NUCLEOTIDE SEQUENCE [LARGE SCALE GENOMIC DNA]</scope>
    <source>
        <strain evidence="1 2">C2D</strain>
    </source>
</reference>
<dbReference type="NCBIfam" id="TIGR01847">
    <property type="entry name" value="bacteriocin_sig"/>
    <property type="match status" value="1"/>
</dbReference>
<dbReference type="InterPro" id="IPR010133">
    <property type="entry name" value="Bacteriocin_signal_seq"/>
</dbReference>
<dbReference type="EMBL" id="SAXH01000001">
    <property type="protein sequence ID" value="RWR49665.1"/>
    <property type="molecule type" value="Genomic_DNA"/>
</dbReference>
<evidence type="ECO:0000313" key="1">
    <source>
        <dbReference type="EMBL" id="RWR49665.1"/>
    </source>
</evidence>
<dbReference type="Proteomes" id="UP000285859">
    <property type="component" value="Unassembled WGS sequence"/>
</dbReference>
<name>A0A3S4MET3_9LACT</name>
<sequence>MLKTSPEWTRKCVFMELQTIFEEFEVLTDEELMEVSGGGGVTGNHSVSSLLSDGGSGGGGGYDMVENYTNNFLKRG</sequence>
<proteinExistence type="predicted"/>